<dbReference type="AlphaFoldDB" id="A0A062Y1Q2"/>
<dbReference type="STRING" id="1312852.EG19_09790"/>
<dbReference type="EMBL" id="JMFG01000005">
    <property type="protein sequence ID" value="KDA54705.1"/>
    <property type="molecule type" value="Genomic_DNA"/>
</dbReference>
<dbReference type="RefSeq" id="WP_038046886.1">
    <property type="nucleotide sequence ID" value="NZ_JMFG01000005.1"/>
</dbReference>
<keyword evidence="3" id="KW-1185">Reference proteome</keyword>
<evidence type="ECO:0000313" key="3">
    <source>
        <dbReference type="Proteomes" id="UP000027284"/>
    </source>
</evidence>
<proteinExistence type="predicted"/>
<evidence type="ECO:0000313" key="2">
    <source>
        <dbReference type="EMBL" id="KDA54705.1"/>
    </source>
</evidence>
<gene>
    <name evidence="2" type="ORF">EG19_09790</name>
    <name evidence="1" type="ORF">ENP06_01730</name>
</gene>
<dbReference type="EMBL" id="DSHW01000128">
    <property type="protein sequence ID" value="HEQ88112.1"/>
    <property type="molecule type" value="Genomic_DNA"/>
</dbReference>
<reference evidence="2 3" key="1">
    <citation type="submission" date="2014-04" db="EMBL/GenBank/DDBJ databases">
        <title>The Genome Sequence of Thermoanaerobaculum aquaticum MP-01, The First Cultivated Group 23 Acidobacterium.</title>
        <authorList>
            <person name="Stamps B.W."/>
            <person name="Losey N.A."/>
            <person name="Lawson P.A."/>
            <person name="Stevenson B.S."/>
        </authorList>
    </citation>
    <scope>NUCLEOTIDE SEQUENCE [LARGE SCALE GENOMIC DNA]</scope>
    <source>
        <strain evidence="2 3">MP-01</strain>
    </source>
</reference>
<comment type="caution">
    <text evidence="2">The sequence shown here is derived from an EMBL/GenBank/DDBJ whole genome shotgun (WGS) entry which is preliminary data.</text>
</comment>
<evidence type="ECO:0000313" key="1">
    <source>
        <dbReference type="EMBL" id="HEQ88112.1"/>
    </source>
</evidence>
<sequence>MAIPEYLICLECETPVYDFEWASGRVVEALCPQCGNDDPAAFATEEEFEELSGAGEEEEEEE</sequence>
<accession>A0A062Y1Q2</accession>
<dbReference type="Proteomes" id="UP000027284">
    <property type="component" value="Unassembled WGS sequence"/>
</dbReference>
<reference evidence="1" key="2">
    <citation type="journal article" date="2020" name="mSystems">
        <title>Genome- and Community-Level Interaction Insights into Carbon Utilization and Element Cycling Functions of Hydrothermarchaeota in Hydrothermal Sediment.</title>
        <authorList>
            <person name="Zhou Z."/>
            <person name="Liu Y."/>
            <person name="Xu W."/>
            <person name="Pan J."/>
            <person name="Luo Z.H."/>
            <person name="Li M."/>
        </authorList>
    </citation>
    <scope>NUCLEOTIDE SEQUENCE [LARGE SCALE GENOMIC DNA]</scope>
    <source>
        <strain evidence="1">SpSt-186</strain>
    </source>
</reference>
<protein>
    <submittedName>
        <fullName evidence="2">Uncharacterized protein</fullName>
    </submittedName>
</protein>
<organism evidence="2 3">
    <name type="scientific">Thermoanaerobaculum aquaticum</name>
    <dbReference type="NCBI Taxonomy" id="1312852"/>
    <lineage>
        <taxon>Bacteria</taxon>
        <taxon>Pseudomonadati</taxon>
        <taxon>Acidobacteriota</taxon>
        <taxon>Thermoanaerobaculia</taxon>
        <taxon>Thermoanaerobaculales</taxon>
        <taxon>Thermoanaerobaculaceae</taxon>
        <taxon>Thermoanaerobaculum</taxon>
    </lineage>
</organism>
<name>A0A062Y1Q2_9BACT</name>